<dbReference type="SUPFAM" id="SSF53613">
    <property type="entry name" value="Ribokinase-like"/>
    <property type="match status" value="1"/>
</dbReference>
<organism evidence="1 2">
    <name type="scientific">Paenibacillus plantarum</name>
    <dbReference type="NCBI Taxonomy" id="2654975"/>
    <lineage>
        <taxon>Bacteria</taxon>
        <taxon>Bacillati</taxon>
        <taxon>Bacillota</taxon>
        <taxon>Bacilli</taxon>
        <taxon>Bacillales</taxon>
        <taxon>Paenibacillaceae</taxon>
        <taxon>Paenibacillus</taxon>
    </lineage>
</organism>
<dbReference type="InterPro" id="IPR029056">
    <property type="entry name" value="Ribokinase-like"/>
</dbReference>
<sequence length="169" mass="18348">MTRRDKGCSYLEGGELYTIPAPKVQVVDTTGAGWAPSIAYSNYGLQWDFNSNGNLEGWSMANQISGTVSGGILTLRSSGTAPYMVSADNLNSLAANRYVRVRLKNNANDPMVQIFFTTTTQPTWDAKSSVTFATKENASGYSTYVIDSGVNANWSGTIKQTARTVMFRS</sequence>
<proteinExistence type="predicted"/>
<evidence type="ECO:0000313" key="1">
    <source>
        <dbReference type="EMBL" id="NOU62652.1"/>
    </source>
</evidence>
<reference evidence="1 2" key="1">
    <citation type="submission" date="2019-10" db="EMBL/GenBank/DDBJ databases">
        <title>Description of Paenibacillus humi sp. nov.</title>
        <authorList>
            <person name="Carlier A."/>
            <person name="Qi S."/>
        </authorList>
    </citation>
    <scope>NUCLEOTIDE SEQUENCE [LARGE SCALE GENOMIC DNA]</scope>
    <source>
        <strain evidence="1 2">LMG 31461</strain>
    </source>
</reference>
<accession>A0ABX1X2L6</accession>
<comment type="caution">
    <text evidence="1">The sequence shown here is derived from an EMBL/GenBank/DDBJ whole genome shotgun (WGS) entry which is preliminary data.</text>
</comment>
<dbReference type="EMBL" id="WHNY01000004">
    <property type="protein sequence ID" value="NOU62652.1"/>
    <property type="molecule type" value="Genomic_DNA"/>
</dbReference>
<dbReference type="Proteomes" id="UP000653578">
    <property type="component" value="Unassembled WGS sequence"/>
</dbReference>
<dbReference type="Gene3D" id="3.40.1190.20">
    <property type="match status" value="1"/>
</dbReference>
<protein>
    <submittedName>
        <fullName evidence="1">Uncharacterized protein</fullName>
    </submittedName>
</protein>
<name>A0ABX1X2L6_9BACL</name>
<evidence type="ECO:0000313" key="2">
    <source>
        <dbReference type="Proteomes" id="UP000653578"/>
    </source>
</evidence>
<keyword evidence="2" id="KW-1185">Reference proteome</keyword>
<gene>
    <name evidence="1" type="ORF">GC096_01155</name>
</gene>